<gene>
    <name evidence="1" type="ORF">SAMN04488700_1657</name>
</gene>
<protein>
    <submittedName>
        <fullName evidence="1">Uncharacterized protein</fullName>
    </submittedName>
</protein>
<evidence type="ECO:0000313" key="2">
    <source>
        <dbReference type="Proteomes" id="UP000193435"/>
    </source>
</evidence>
<organism evidence="1 2">
    <name type="scientific">Carnobacterium iners</name>
    <dbReference type="NCBI Taxonomy" id="1073423"/>
    <lineage>
        <taxon>Bacteria</taxon>
        <taxon>Bacillati</taxon>
        <taxon>Bacillota</taxon>
        <taxon>Bacilli</taxon>
        <taxon>Lactobacillales</taxon>
        <taxon>Carnobacteriaceae</taxon>
        <taxon>Carnobacterium</taxon>
    </lineage>
</organism>
<evidence type="ECO:0000313" key="1">
    <source>
        <dbReference type="EMBL" id="SMH34329.1"/>
    </source>
</evidence>
<dbReference type="OrthoDB" id="2157050at2"/>
<proteinExistence type="predicted"/>
<dbReference type="Proteomes" id="UP000193435">
    <property type="component" value="Unassembled WGS sequence"/>
</dbReference>
<dbReference type="STRING" id="1073423.SAMN04488700_1657"/>
<keyword evidence="2" id="KW-1185">Reference proteome</keyword>
<dbReference type="EMBL" id="FXBJ01000002">
    <property type="protein sequence ID" value="SMH34329.1"/>
    <property type="molecule type" value="Genomic_DNA"/>
</dbReference>
<sequence length="67" mass="7609">MEKEWNKGSIAVHFEDAVNEKIIKRNYSDTIQGVTPVQVEGFTAALETITVLPASYTVVAEEYRYTR</sequence>
<dbReference type="RefSeq" id="WP_085559780.1">
    <property type="nucleotide sequence ID" value="NZ_FOAH01000005.1"/>
</dbReference>
<dbReference type="AlphaFoldDB" id="A0A1X7N9T0"/>
<reference evidence="1 2" key="1">
    <citation type="submission" date="2017-04" db="EMBL/GenBank/DDBJ databases">
        <authorList>
            <person name="Afonso C.L."/>
            <person name="Miller P.J."/>
            <person name="Scott M.A."/>
            <person name="Spackman E."/>
            <person name="Goraichik I."/>
            <person name="Dimitrov K.M."/>
            <person name="Suarez D.L."/>
            <person name="Swayne D.E."/>
        </authorList>
    </citation>
    <scope>NUCLEOTIDE SEQUENCE [LARGE SCALE GENOMIC DNA]</scope>
    <source>
        <strain evidence="1 2">LMG26642</strain>
    </source>
</reference>
<name>A0A1X7N9T0_9LACT</name>
<accession>A0A1X7N9T0</accession>